<dbReference type="Gene3D" id="3.40.50.2000">
    <property type="entry name" value="Glycogen Phosphorylase B"/>
    <property type="match status" value="1"/>
</dbReference>
<dbReference type="InterPro" id="IPR050519">
    <property type="entry name" value="Glycosyltransf_28_UgtP"/>
</dbReference>
<keyword evidence="3" id="KW-1185">Reference proteome</keyword>
<dbReference type="SUPFAM" id="SSF53756">
    <property type="entry name" value="UDP-Glycosyltransferase/glycogen phosphorylase"/>
    <property type="match status" value="1"/>
</dbReference>
<protein>
    <submittedName>
        <fullName evidence="2">UDP-N-acetylglucosamine:LPS N-acetylglucosamine transferase</fullName>
    </submittedName>
</protein>
<feature type="domain" description="Glycosyl transferase family 1" evidence="1">
    <location>
        <begin position="252"/>
        <end position="347"/>
    </location>
</feature>
<name>A0A1I4IJL4_9BACI</name>
<keyword evidence="2" id="KW-0808">Transferase</keyword>
<dbReference type="EMBL" id="FOTY01000002">
    <property type="protein sequence ID" value="SFL54001.1"/>
    <property type="molecule type" value="Genomic_DNA"/>
</dbReference>
<gene>
    <name evidence="2" type="ORF">SAMN04488054_10264</name>
</gene>
<accession>A0A1I4IJL4</accession>
<dbReference type="PANTHER" id="PTHR43025">
    <property type="entry name" value="MONOGALACTOSYLDIACYLGLYCEROL SYNTHASE"/>
    <property type="match status" value="1"/>
</dbReference>
<sequence>MSSAVQAYTDHRVYLKGGFMRIHIWTASIGAGHNEAARVLQQEWRTQGHTAEIYYPLETGPHLFFKLGKNGYKLLVTWFPSLWRHLSEKKLPVQSAVPPGGWWPETIRTALDADAVVSVHPILTALAASAKGKCPNIKLFHAATDYWHVPAANLPEVDGVFLPKQVGTDHPASPVMPFGIPAYFQKSPFSKKECCLANGWDPEKPLILMSGGGEGPFPYQKLLRATRNLHPLCTIVLCSGKWKEPRRMVMEGHDVFLYPWRKEFKNYLQICDVLVTKAGGMTLTEAFLYETPVVITAPLPGQEEKNARYALCRQAARQGNCPDTVWKHVSTLLQSPFERERMKRRQKRLQQPDSVKRITQTVCRVVTASGASAPYIPQVQEQRQAESAQAGFFQEAETSLTKE</sequence>
<evidence type="ECO:0000259" key="1">
    <source>
        <dbReference type="Pfam" id="PF00534"/>
    </source>
</evidence>
<dbReference type="Proteomes" id="UP000199668">
    <property type="component" value="Unassembled WGS sequence"/>
</dbReference>
<evidence type="ECO:0000313" key="2">
    <source>
        <dbReference type="EMBL" id="SFL54001.1"/>
    </source>
</evidence>
<dbReference type="Pfam" id="PF00534">
    <property type="entry name" value="Glycos_transf_1"/>
    <property type="match status" value="1"/>
</dbReference>
<reference evidence="2 3" key="1">
    <citation type="submission" date="2016-10" db="EMBL/GenBank/DDBJ databases">
        <authorList>
            <person name="de Groot N.N."/>
        </authorList>
    </citation>
    <scope>NUCLEOTIDE SEQUENCE [LARGE SCALE GENOMIC DNA]</scope>
    <source>
        <strain evidence="2 3">CGMCC 1.6134</strain>
    </source>
</reference>
<dbReference type="AlphaFoldDB" id="A0A1I4IJL4"/>
<dbReference type="STRING" id="266892.SAMN04488054_10264"/>
<organism evidence="2 3">
    <name type="scientific">Salibacterium qingdaonense</name>
    <dbReference type="NCBI Taxonomy" id="266892"/>
    <lineage>
        <taxon>Bacteria</taxon>
        <taxon>Bacillati</taxon>
        <taxon>Bacillota</taxon>
        <taxon>Bacilli</taxon>
        <taxon>Bacillales</taxon>
        <taxon>Bacillaceae</taxon>
    </lineage>
</organism>
<dbReference type="InterPro" id="IPR001296">
    <property type="entry name" value="Glyco_trans_1"/>
</dbReference>
<evidence type="ECO:0000313" key="3">
    <source>
        <dbReference type="Proteomes" id="UP000199668"/>
    </source>
</evidence>
<dbReference type="PANTHER" id="PTHR43025:SF3">
    <property type="entry name" value="MONOGALACTOSYLDIACYLGLYCEROL SYNTHASE 1, CHLOROPLASTIC"/>
    <property type="match status" value="1"/>
</dbReference>
<proteinExistence type="predicted"/>
<dbReference type="GO" id="GO:0016757">
    <property type="term" value="F:glycosyltransferase activity"/>
    <property type="evidence" value="ECO:0007669"/>
    <property type="project" value="InterPro"/>
</dbReference>